<organism evidence="5 6">
    <name type="scientific">Nocardia neocaledoniensis</name>
    <dbReference type="NCBI Taxonomy" id="236511"/>
    <lineage>
        <taxon>Bacteria</taxon>
        <taxon>Bacillati</taxon>
        <taxon>Actinomycetota</taxon>
        <taxon>Actinomycetes</taxon>
        <taxon>Mycobacteriales</taxon>
        <taxon>Nocardiaceae</taxon>
        <taxon>Nocardia</taxon>
    </lineage>
</organism>
<dbReference type="Proteomes" id="UP000246410">
    <property type="component" value="Unassembled WGS sequence"/>
</dbReference>
<dbReference type="PANTHER" id="PTHR46796:SF15">
    <property type="entry name" value="BLL1074 PROTEIN"/>
    <property type="match status" value="1"/>
</dbReference>
<protein>
    <submittedName>
        <fullName evidence="5">AraC-like DNA-binding protein</fullName>
    </submittedName>
</protein>
<reference evidence="5 6" key="1">
    <citation type="submission" date="2018-05" db="EMBL/GenBank/DDBJ databases">
        <title>Genomic Encyclopedia of Type Strains, Phase IV (KMG-IV): sequencing the most valuable type-strain genomes for metagenomic binning, comparative biology and taxonomic classification.</title>
        <authorList>
            <person name="Goeker M."/>
        </authorList>
    </citation>
    <scope>NUCLEOTIDE SEQUENCE [LARGE SCALE GENOMIC DNA]</scope>
    <source>
        <strain evidence="5 6">DSM 44717</strain>
    </source>
</reference>
<dbReference type="Gene3D" id="1.10.10.60">
    <property type="entry name" value="Homeodomain-like"/>
    <property type="match status" value="1"/>
</dbReference>
<dbReference type="InterPro" id="IPR050204">
    <property type="entry name" value="AraC_XylS_family_regulators"/>
</dbReference>
<keyword evidence="1" id="KW-0805">Transcription regulation</keyword>
<evidence type="ECO:0000256" key="1">
    <source>
        <dbReference type="ARBA" id="ARBA00023015"/>
    </source>
</evidence>
<dbReference type="EMBL" id="QGTL01000012">
    <property type="protein sequence ID" value="PWV70629.1"/>
    <property type="molecule type" value="Genomic_DNA"/>
</dbReference>
<evidence type="ECO:0000313" key="5">
    <source>
        <dbReference type="EMBL" id="PWV70629.1"/>
    </source>
</evidence>
<comment type="caution">
    <text evidence="5">The sequence shown here is derived from an EMBL/GenBank/DDBJ whole genome shotgun (WGS) entry which is preliminary data.</text>
</comment>
<evidence type="ECO:0000256" key="2">
    <source>
        <dbReference type="ARBA" id="ARBA00023125"/>
    </source>
</evidence>
<keyword evidence="3" id="KW-0804">Transcription</keyword>
<dbReference type="Pfam" id="PF12833">
    <property type="entry name" value="HTH_18"/>
    <property type="match status" value="1"/>
</dbReference>
<evidence type="ECO:0000259" key="4">
    <source>
        <dbReference type="PROSITE" id="PS01124"/>
    </source>
</evidence>
<gene>
    <name evidence="5" type="ORF">DFR69_11248</name>
</gene>
<dbReference type="InterPro" id="IPR018060">
    <property type="entry name" value="HTH_AraC"/>
</dbReference>
<proteinExistence type="predicted"/>
<accession>A0A317N6K1</accession>
<dbReference type="GO" id="GO:0003700">
    <property type="term" value="F:DNA-binding transcription factor activity"/>
    <property type="evidence" value="ECO:0007669"/>
    <property type="project" value="InterPro"/>
</dbReference>
<evidence type="ECO:0000256" key="3">
    <source>
        <dbReference type="ARBA" id="ARBA00023163"/>
    </source>
</evidence>
<dbReference type="GO" id="GO:0043565">
    <property type="term" value="F:sequence-specific DNA binding"/>
    <property type="evidence" value="ECO:0007669"/>
    <property type="project" value="InterPro"/>
</dbReference>
<evidence type="ECO:0000313" key="6">
    <source>
        <dbReference type="Proteomes" id="UP000246410"/>
    </source>
</evidence>
<dbReference type="PROSITE" id="PS01124">
    <property type="entry name" value="HTH_ARAC_FAMILY_2"/>
    <property type="match status" value="1"/>
</dbReference>
<feature type="domain" description="HTH araC/xylS-type" evidence="4">
    <location>
        <begin position="121"/>
        <end position="220"/>
    </location>
</feature>
<dbReference type="SMART" id="SM00342">
    <property type="entry name" value="HTH_ARAC"/>
    <property type="match status" value="1"/>
</dbReference>
<dbReference type="PANTHER" id="PTHR46796">
    <property type="entry name" value="HTH-TYPE TRANSCRIPTIONAL ACTIVATOR RHAS-RELATED"/>
    <property type="match status" value="1"/>
</dbReference>
<dbReference type="AlphaFoldDB" id="A0A317N6K1"/>
<keyword evidence="6" id="KW-1185">Reference proteome</keyword>
<sequence>MRIVALPAVTMVVQVGESPLTDTGTGARHGGLVAGIAPGTPQLRSDRVDCVEIRLSPITACSLLGVAPRDLHGGVTGLAEIWGARAERLQAQLSETSSWEARFEVVTRFLAAGASPHRPDPEVAACWRRILADGGDVRVGDLTELTGWSHKRLWSRFTDQIGVTPKRAAMVVRFRRAFDRLVAGESAADVAIACGYVDQSHLHRDIVTFAGTTPGALALR</sequence>
<name>A0A317N6K1_9NOCA</name>
<keyword evidence="2 5" id="KW-0238">DNA-binding</keyword>